<organism evidence="1">
    <name type="scientific">marine sediment metagenome</name>
    <dbReference type="NCBI Taxonomy" id="412755"/>
    <lineage>
        <taxon>unclassified sequences</taxon>
        <taxon>metagenomes</taxon>
        <taxon>ecological metagenomes</taxon>
    </lineage>
</organism>
<reference evidence="1" key="1">
    <citation type="journal article" date="2015" name="Nature">
        <title>Complex archaea that bridge the gap between prokaryotes and eukaryotes.</title>
        <authorList>
            <person name="Spang A."/>
            <person name="Saw J.H."/>
            <person name="Jorgensen S.L."/>
            <person name="Zaremba-Niedzwiedzka K."/>
            <person name="Martijn J."/>
            <person name="Lind A.E."/>
            <person name="van Eijk R."/>
            <person name="Schleper C."/>
            <person name="Guy L."/>
            <person name="Ettema T.J."/>
        </authorList>
    </citation>
    <scope>NUCLEOTIDE SEQUENCE</scope>
</reference>
<evidence type="ECO:0000313" key="1">
    <source>
        <dbReference type="EMBL" id="KKN90037.1"/>
    </source>
</evidence>
<accession>A0A0F9URA9</accession>
<name>A0A0F9URA9_9ZZZZ</name>
<gene>
    <name evidence="1" type="ORF">LCGC14_0231500</name>
</gene>
<dbReference type="EMBL" id="LAZR01000113">
    <property type="protein sequence ID" value="KKN90037.1"/>
    <property type="molecule type" value="Genomic_DNA"/>
</dbReference>
<dbReference type="AlphaFoldDB" id="A0A0F9URA9"/>
<protein>
    <submittedName>
        <fullName evidence="1">Uncharacterized protein</fullName>
    </submittedName>
</protein>
<comment type="caution">
    <text evidence="1">The sequence shown here is derived from an EMBL/GenBank/DDBJ whole genome shotgun (WGS) entry which is preliminary data.</text>
</comment>
<sequence>MRVIKRSDDEIDRVANWANEGQDQGTHYEGKSYEDGLVAMLNWLTGDDDDAPDAN</sequence>
<proteinExistence type="predicted"/>